<dbReference type="PANTHER" id="PTHR33507:SF3">
    <property type="entry name" value="INNER MEMBRANE PROTEIN YBBJ"/>
    <property type="match status" value="1"/>
</dbReference>
<dbReference type="GO" id="GO:0005886">
    <property type="term" value="C:plasma membrane"/>
    <property type="evidence" value="ECO:0007669"/>
    <property type="project" value="TreeGrafter"/>
</dbReference>
<dbReference type="EMBL" id="CAADFP010000014">
    <property type="protein sequence ID" value="VFK24531.1"/>
    <property type="molecule type" value="Genomic_DNA"/>
</dbReference>
<evidence type="ECO:0000256" key="1">
    <source>
        <dbReference type="ARBA" id="ARBA00004141"/>
    </source>
</evidence>
<name>A0A450W347_9GAMM</name>
<dbReference type="InterPro" id="IPR052165">
    <property type="entry name" value="Membrane_assoc_protease"/>
</dbReference>
<organism evidence="7">
    <name type="scientific">Candidatus Kentrum sp. LPFa</name>
    <dbReference type="NCBI Taxonomy" id="2126335"/>
    <lineage>
        <taxon>Bacteria</taxon>
        <taxon>Pseudomonadati</taxon>
        <taxon>Pseudomonadota</taxon>
        <taxon>Gammaproteobacteria</taxon>
        <taxon>Candidatus Kentrum</taxon>
    </lineage>
</organism>
<dbReference type="Pfam" id="PF01957">
    <property type="entry name" value="NfeD"/>
    <property type="match status" value="1"/>
</dbReference>
<proteinExistence type="predicted"/>
<dbReference type="AlphaFoldDB" id="A0A450W347"/>
<sequence length="161" mass="18253">MSIINELTYWHWWILGAALIVIEILSPTVFFLWMGIAAGIVGIALLIAPEMDWRYQVFLFSVCSIASVVGWRWYLRRHPTETDRPTLNRRGNRYIGRVFTLAEPIIDGRGRIRVGDSFWSVAGEDCPPNTKVRVSGVDGNVLMVTPLVAYPGNLEQSDQEM</sequence>
<feature type="transmembrane region" description="Helical" evidence="5">
    <location>
        <begin position="7"/>
        <end position="25"/>
    </location>
</feature>
<dbReference type="EMBL" id="CAADFM010000055">
    <property type="protein sequence ID" value="VFK11471.1"/>
    <property type="molecule type" value="Genomic_DNA"/>
</dbReference>
<evidence type="ECO:0000256" key="3">
    <source>
        <dbReference type="ARBA" id="ARBA00022989"/>
    </source>
</evidence>
<evidence type="ECO:0000313" key="7">
    <source>
        <dbReference type="EMBL" id="VFK11471.1"/>
    </source>
</evidence>
<reference evidence="7" key="1">
    <citation type="submission" date="2019-02" db="EMBL/GenBank/DDBJ databases">
        <authorList>
            <person name="Gruber-Vodicka R. H."/>
            <person name="Seah K. B. B."/>
        </authorList>
    </citation>
    <scope>NUCLEOTIDE SEQUENCE</scope>
    <source>
        <strain evidence="7">BECK_S312</strain>
        <strain evidence="8">BECK_S426</strain>
    </source>
</reference>
<comment type="subcellular location">
    <subcellularLocation>
        <location evidence="1">Membrane</location>
        <topology evidence="1">Multi-pass membrane protein</topology>
    </subcellularLocation>
</comment>
<feature type="transmembrane region" description="Helical" evidence="5">
    <location>
        <begin position="31"/>
        <end position="48"/>
    </location>
</feature>
<keyword evidence="3 5" id="KW-1133">Transmembrane helix</keyword>
<feature type="domain" description="NfeD-like C-terminal" evidence="6">
    <location>
        <begin position="92"/>
        <end position="146"/>
    </location>
</feature>
<dbReference type="InterPro" id="IPR002810">
    <property type="entry name" value="NfeD-like_C"/>
</dbReference>
<feature type="transmembrane region" description="Helical" evidence="5">
    <location>
        <begin position="55"/>
        <end position="74"/>
    </location>
</feature>
<evidence type="ECO:0000256" key="4">
    <source>
        <dbReference type="ARBA" id="ARBA00023136"/>
    </source>
</evidence>
<evidence type="ECO:0000256" key="5">
    <source>
        <dbReference type="SAM" id="Phobius"/>
    </source>
</evidence>
<dbReference type="PANTHER" id="PTHR33507">
    <property type="entry name" value="INNER MEMBRANE PROTEIN YBBJ"/>
    <property type="match status" value="1"/>
</dbReference>
<evidence type="ECO:0000256" key="2">
    <source>
        <dbReference type="ARBA" id="ARBA00022692"/>
    </source>
</evidence>
<accession>A0A450W347</accession>
<keyword evidence="2 5" id="KW-0812">Transmembrane</keyword>
<protein>
    <recommendedName>
        <fullName evidence="6">NfeD-like C-terminal domain-containing protein</fullName>
    </recommendedName>
</protein>
<gene>
    <name evidence="7" type="ORF">BECKLPF1236A_GA0070988_1005513</name>
    <name evidence="8" type="ORF">BECKLPF1236C_GA0070990_1001412</name>
</gene>
<evidence type="ECO:0000259" key="6">
    <source>
        <dbReference type="Pfam" id="PF01957"/>
    </source>
</evidence>
<evidence type="ECO:0000313" key="8">
    <source>
        <dbReference type="EMBL" id="VFK24531.1"/>
    </source>
</evidence>
<dbReference type="InterPro" id="IPR012340">
    <property type="entry name" value="NA-bd_OB-fold"/>
</dbReference>
<keyword evidence="4 5" id="KW-0472">Membrane</keyword>
<dbReference type="Gene3D" id="2.40.50.140">
    <property type="entry name" value="Nucleic acid-binding proteins"/>
    <property type="match status" value="1"/>
</dbReference>